<dbReference type="InterPro" id="IPR036271">
    <property type="entry name" value="Tet_transcr_reg_TetR-rel_C_sf"/>
</dbReference>
<keyword evidence="3 5" id="KW-0238">DNA-binding</keyword>
<name>A0A8G0ZZA5_9RHOB</name>
<feature type="domain" description="HTH tetR-type" evidence="6">
    <location>
        <begin position="17"/>
        <end position="77"/>
    </location>
</feature>
<dbReference type="KEGG" id="nsm:JO391_09915"/>
<proteinExistence type="predicted"/>
<dbReference type="AlphaFoldDB" id="A0A8G0ZZA5"/>
<evidence type="ECO:0000313" key="7">
    <source>
        <dbReference type="EMBL" id="QYZ71775.1"/>
    </source>
</evidence>
<evidence type="ECO:0000256" key="3">
    <source>
        <dbReference type="ARBA" id="ARBA00023125"/>
    </source>
</evidence>
<dbReference type="InterPro" id="IPR023772">
    <property type="entry name" value="DNA-bd_HTH_TetR-type_CS"/>
</dbReference>
<keyword evidence="4" id="KW-0804">Transcription</keyword>
<reference evidence="7" key="1">
    <citation type="submission" date="2021-02" db="EMBL/GenBank/DDBJ databases">
        <title>Rhodobacter shimadae sp. nov., an aerobic anoxygenic phototrophic bacterium isolated from a hot spring.</title>
        <authorList>
            <person name="Muramatsu S."/>
            <person name="Haruta S."/>
            <person name="Hirose S."/>
            <person name="Hanada S."/>
        </authorList>
    </citation>
    <scope>NUCLEOTIDE SEQUENCE</scope>
    <source>
        <strain evidence="7">N10</strain>
    </source>
</reference>
<dbReference type="GO" id="GO:0003700">
    <property type="term" value="F:DNA-binding transcription factor activity"/>
    <property type="evidence" value="ECO:0007669"/>
    <property type="project" value="TreeGrafter"/>
</dbReference>
<dbReference type="Proteomes" id="UP000826300">
    <property type="component" value="Chromosome"/>
</dbReference>
<sequence length="206" mass="22017">MSDGAAPGPRFRRLGREVRAAMLVEAGMQVLAEGGIRAFTIDNICKVSGASRGLVTHHFGGKDGLLAKVYEAVYRPLLDAISPPDAAPPHLPELLDHLFSPANYSRDTLNVWLAIWSEIATGGTLRDEHRTLYARYRAVVSEAVARHAAANGRKVNADAMAMTLIALVDGLWLELCLDPSGLTPEGAKAACLDLLEPVLGPIGDQT</sequence>
<protein>
    <submittedName>
        <fullName evidence="7">TetR family transcriptional regulator C-terminal domain-containing protein</fullName>
    </submittedName>
</protein>
<dbReference type="PROSITE" id="PS01081">
    <property type="entry name" value="HTH_TETR_1"/>
    <property type="match status" value="1"/>
</dbReference>
<dbReference type="PRINTS" id="PR00455">
    <property type="entry name" value="HTHTETR"/>
</dbReference>
<evidence type="ECO:0000256" key="4">
    <source>
        <dbReference type="ARBA" id="ARBA00023163"/>
    </source>
</evidence>
<dbReference type="Pfam" id="PF00440">
    <property type="entry name" value="TetR_N"/>
    <property type="match status" value="1"/>
</dbReference>
<dbReference type="InterPro" id="IPR009057">
    <property type="entry name" value="Homeodomain-like_sf"/>
</dbReference>
<dbReference type="InterPro" id="IPR001647">
    <property type="entry name" value="HTH_TetR"/>
</dbReference>
<dbReference type="InterPro" id="IPR039538">
    <property type="entry name" value="BetI_C"/>
</dbReference>
<evidence type="ECO:0000259" key="6">
    <source>
        <dbReference type="PROSITE" id="PS50977"/>
    </source>
</evidence>
<dbReference type="GO" id="GO:0000976">
    <property type="term" value="F:transcription cis-regulatory region binding"/>
    <property type="evidence" value="ECO:0007669"/>
    <property type="project" value="TreeGrafter"/>
</dbReference>
<dbReference type="PROSITE" id="PS50977">
    <property type="entry name" value="HTH_TETR_2"/>
    <property type="match status" value="1"/>
</dbReference>
<dbReference type="Pfam" id="PF13977">
    <property type="entry name" value="TetR_C_6"/>
    <property type="match status" value="1"/>
</dbReference>
<dbReference type="InterPro" id="IPR050109">
    <property type="entry name" value="HTH-type_TetR-like_transc_reg"/>
</dbReference>
<evidence type="ECO:0000313" key="8">
    <source>
        <dbReference type="Proteomes" id="UP000826300"/>
    </source>
</evidence>
<keyword evidence="8" id="KW-1185">Reference proteome</keyword>
<accession>A0A8G0ZZA5</accession>
<evidence type="ECO:0000256" key="5">
    <source>
        <dbReference type="PROSITE-ProRule" id="PRU00335"/>
    </source>
</evidence>
<dbReference type="EMBL" id="CP069370">
    <property type="protein sequence ID" value="QYZ71775.1"/>
    <property type="molecule type" value="Genomic_DNA"/>
</dbReference>
<dbReference type="SUPFAM" id="SSF48498">
    <property type="entry name" value="Tetracyclin repressor-like, C-terminal domain"/>
    <property type="match status" value="1"/>
</dbReference>
<evidence type="ECO:0000256" key="2">
    <source>
        <dbReference type="ARBA" id="ARBA00023015"/>
    </source>
</evidence>
<keyword evidence="2" id="KW-0805">Transcription regulation</keyword>
<evidence type="ECO:0000256" key="1">
    <source>
        <dbReference type="ARBA" id="ARBA00022491"/>
    </source>
</evidence>
<dbReference type="PANTHER" id="PTHR30055:SF234">
    <property type="entry name" value="HTH-TYPE TRANSCRIPTIONAL REGULATOR BETI"/>
    <property type="match status" value="1"/>
</dbReference>
<gene>
    <name evidence="7" type="ORF">JO391_09915</name>
</gene>
<dbReference type="SUPFAM" id="SSF46689">
    <property type="entry name" value="Homeodomain-like"/>
    <property type="match status" value="1"/>
</dbReference>
<dbReference type="Gene3D" id="1.10.357.10">
    <property type="entry name" value="Tetracycline Repressor, domain 2"/>
    <property type="match status" value="1"/>
</dbReference>
<dbReference type="RefSeq" id="WP_220664371.1">
    <property type="nucleotide sequence ID" value="NZ_CP069370.1"/>
</dbReference>
<organism evidence="7 8">
    <name type="scientific">Neotabrizicola shimadae</name>
    <dbReference type="NCBI Taxonomy" id="2807096"/>
    <lineage>
        <taxon>Bacteria</taxon>
        <taxon>Pseudomonadati</taxon>
        <taxon>Pseudomonadota</taxon>
        <taxon>Alphaproteobacteria</taxon>
        <taxon>Rhodobacterales</taxon>
        <taxon>Paracoccaceae</taxon>
        <taxon>Neotabrizicola</taxon>
    </lineage>
</organism>
<feature type="DNA-binding region" description="H-T-H motif" evidence="5">
    <location>
        <begin position="40"/>
        <end position="59"/>
    </location>
</feature>
<dbReference type="PANTHER" id="PTHR30055">
    <property type="entry name" value="HTH-TYPE TRANSCRIPTIONAL REGULATOR RUTR"/>
    <property type="match status" value="1"/>
</dbReference>
<keyword evidence="1" id="KW-0678">Repressor</keyword>